<dbReference type="Gene3D" id="2.60.120.260">
    <property type="entry name" value="Galactose-binding domain-like"/>
    <property type="match status" value="1"/>
</dbReference>
<organism evidence="2 3">
    <name type="scientific">Neolewinella aurantiaca</name>
    <dbReference type="NCBI Taxonomy" id="2602767"/>
    <lineage>
        <taxon>Bacteria</taxon>
        <taxon>Pseudomonadati</taxon>
        <taxon>Bacteroidota</taxon>
        <taxon>Saprospiria</taxon>
        <taxon>Saprospirales</taxon>
        <taxon>Lewinellaceae</taxon>
        <taxon>Neolewinella</taxon>
    </lineage>
</organism>
<keyword evidence="1" id="KW-0732">Signal</keyword>
<feature type="chain" id="PRO_5023139063" evidence="1">
    <location>
        <begin position="20"/>
        <end position="776"/>
    </location>
</feature>
<dbReference type="Proteomes" id="UP000321907">
    <property type="component" value="Unassembled WGS sequence"/>
</dbReference>
<dbReference type="RefSeq" id="WP_147932490.1">
    <property type="nucleotide sequence ID" value="NZ_VOXD01000041.1"/>
</dbReference>
<dbReference type="Gene3D" id="2.60.120.430">
    <property type="entry name" value="Galactose-binding lectin"/>
    <property type="match status" value="2"/>
</dbReference>
<comment type="caution">
    <text evidence="2">The sequence shown here is derived from an EMBL/GenBank/DDBJ whole genome shotgun (WGS) entry which is preliminary data.</text>
</comment>
<dbReference type="EMBL" id="VOXD01000041">
    <property type="protein sequence ID" value="TXF86266.1"/>
    <property type="molecule type" value="Genomic_DNA"/>
</dbReference>
<name>A0A5C7FLK7_9BACT</name>
<protein>
    <submittedName>
        <fullName evidence="2">T9SS type A sorting domain-containing protein</fullName>
    </submittedName>
</protein>
<sequence>MKSCYTLLLLLLLSVTTTAQSTIFDFEGDVPTFNDFNGSVTTVVDNPDANEPNTSAKVAQNVIPPDFAFSGTNIPQTVDFANGKTFTMQVWSPATNVPVLLKLERSTNDFREVAATFTGAANSWQELTFDFSAEANQSFSSVTIFMNFNVVGGEEMTFYYDNLIQSGDGGGGNDNLGPTTAAPAPTAAAEDVISLFSDAYDDVTVTTFLTGWSLSGLIDTVIDGSAMKLYSDLNFAGIETTGGNALDISGMTHLHIDFWSANSTNFRVKLVDFGGDGFEGASADTEFEIATDVAQGQWISLDYPLVSFEGMNQTDINQFIIASTPAGMSDVYLDNIYFYSGVELGAQMDLPVTFDEEGVDYGLADFGGNASSIVADPEDATNTVAQSVKTAGAATWAGTTLSSTAGGPVGFASQIPFTADATTMSVRVWSPTAGTPVLLKVEKADDPNISVETLTNTTVAGAWDTLVFDFSMEAPGTAAINFAAVYDKASIFFNFGTEPAADATYYWDDIFFGGNTSGNGGGGDDEPMTAAPTPTHPAENVISMFSDAYTDVVVDTWRTDWSSGNLEDIMIEGNATKKYTNLDFVGIETIGANAIDLTTAGMTHLHLDYWTPNMDTFRIKLVDFGMDGFDGGTDTENEQIFMVGTGQWNSLDIPLEDFAGMNQTDINQFIISGLPVGAGTIYIDNVYYYKEIVDGTNDPITGLLEAFPNPIGEEFVIIAPERMESLVLFNTNGEKMGEWRPMTERFTLEASHLAPGFYVALVRTDRGLMTVKVVKE</sequence>
<evidence type="ECO:0000313" key="2">
    <source>
        <dbReference type="EMBL" id="TXF86266.1"/>
    </source>
</evidence>
<dbReference type="AlphaFoldDB" id="A0A5C7FLK7"/>
<reference evidence="2 3" key="1">
    <citation type="submission" date="2019-08" db="EMBL/GenBank/DDBJ databases">
        <title>Lewinella sp. strain SSH13 Genome sequencing and assembly.</title>
        <authorList>
            <person name="Kim I."/>
        </authorList>
    </citation>
    <scope>NUCLEOTIDE SEQUENCE [LARGE SCALE GENOMIC DNA]</scope>
    <source>
        <strain evidence="2 3">SSH13</strain>
    </source>
</reference>
<proteinExistence type="predicted"/>
<accession>A0A5C7FLK7</accession>
<evidence type="ECO:0000313" key="3">
    <source>
        <dbReference type="Proteomes" id="UP000321907"/>
    </source>
</evidence>
<evidence type="ECO:0000256" key="1">
    <source>
        <dbReference type="SAM" id="SignalP"/>
    </source>
</evidence>
<dbReference type="OrthoDB" id="5381604at2"/>
<gene>
    <name evidence="2" type="ORF">FUA23_19690</name>
</gene>
<feature type="signal peptide" evidence="1">
    <location>
        <begin position="1"/>
        <end position="19"/>
    </location>
</feature>
<keyword evidence="3" id="KW-1185">Reference proteome</keyword>